<evidence type="ECO:0000313" key="11">
    <source>
        <dbReference type="EMBL" id="KAH7288539.1"/>
    </source>
</evidence>
<feature type="region of interest" description="Disordered" evidence="9">
    <location>
        <begin position="196"/>
        <end position="216"/>
    </location>
</feature>
<evidence type="ECO:0000256" key="9">
    <source>
        <dbReference type="SAM" id="MobiDB-lite"/>
    </source>
</evidence>
<dbReference type="Pfam" id="PF12706">
    <property type="entry name" value="Lactamase_B_2"/>
    <property type="match status" value="1"/>
</dbReference>
<dbReference type="Proteomes" id="UP000825935">
    <property type="component" value="Chromosome 31"/>
</dbReference>
<name>A0A8T2QWU2_CERRI</name>
<reference evidence="11" key="1">
    <citation type="submission" date="2021-08" db="EMBL/GenBank/DDBJ databases">
        <title>WGS assembly of Ceratopteris richardii.</title>
        <authorList>
            <person name="Marchant D.B."/>
            <person name="Chen G."/>
            <person name="Jenkins J."/>
            <person name="Shu S."/>
            <person name="Leebens-Mack J."/>
            <person name="Grimwood J."/>
            <person name="Schmutz J."/>
            <person name="Soltis P."/>
            <person name="Soltis D."/>
            <person name="Chen Z.-H."/>
        </authorList>
    </citation>
    <scope>NUCLEOTIDE SEQUENCE</scope>
    <source>
        <strain evidence="11">Whitten #5841</strain>
        <tissue evidence="11">Leaf</tissue>
    </source>
</reference>
<dbReference type="InterPro" id="IPR001279">
    <property type="entry name" value="Metallo-B-lactamas"/>
</dbReference>
<dbReference type="EMBL" id="CM035436">
    <property type="protein sequence ID" value="KAH7288539.1"/>
    <property type="molecule type" value="Genomic_DNA"/>
</dbReference>
<evidence type="ECO:0000256" key="6">
    <source>
        <dbReference type="ARBA" id="ARBA00022759"/>
    </source>
</evidence>
<protein>
    <recommendedName>
        <fullName evidence="10">Metallo-beta-lactamase domain-containing protein</fullName>
    </recommendedName>
</protein>
<dbReference type="OMA" id="GTQRQMM"/>
<dbReference type="PANTHER" id="PTHR46018">
    <property type="entry name" value="ZINC PHOSPHODIESTERASE ELAC PROTEIN 1"/>
    <property type="match status" value="1"/>
</dbReference>
<keyword evidence="4" id="KW-0540">Nuclease</keyword>
<dbReference type="OrthoDB" id="527344at2759"/>
<dbReference type="Gene3D" id="3.60.15.10">
    <property type="entry name" value="Ribonuclease Z/Hydroxyacylglutathione hydrolase-like"/>
    <property type="match status" value="1"/>
</dbReference>
<keyword evidence="6" id="KW-0255">Endonuclease</keyword>
<dbReference type="GO" id="GO:0005634">
    <property type="term" value="C:nucleus"/>
    <property type="evidence" value="ECO:0007669"/>
    <property type="project" value="TreeGrafter"/>
</dbReference>
<evidence type="ECO:0000256" key="5">
    <source>
        <dbReference type="ARBA" id="ARBA00022723"/>
    </source>
</evidence>
<dbReference type="Pfam" id="PF23023">
    <property type="entry name" value="Anti-Pycsar_Apyc1"/>
    <property type="match status" value="1"/>
</dbReference>
<evidence type="ECO:0000256" key="7">
    <source>
        <dbReference type="ARBA" id="ARBA00022801"/>
    </source>
</evidence>
<dbReference type="NCBIfam" id="NF000801">
    <property type="entry name" value="PRK00055.1-3"/>
    <property type="match status" value="1"/>
</dbReference>
<dbReference type="CDD" id="cd07717">
    <property type="entry name" value="RNaseZ_ZiPD-like_MBL-fold"/>
    <property type="match status" value="1"/>
</dbReference>
<comment type="caution">
    <text evidence="11">The sequence shown here is derived from an EMBL/GenBank/DDBJ whole genome shotgun (WGS) entry which is preliminary data.</text>
</comment>
<sequence length="420" mass="46730">MKYLKKAFMPALRHKPCNQRPFVEMIRASNIARRLHTFTWRSYRDSFSSLSSEGGGRENESNHVYVSDNFTDHKGMQLCFLGTSSSIPTLRRNTSCLALRLEKQIYLFDCGEGAQKQLYKAHFRFGSVGNIFITHMHGDHIFGLPGLLSGLGITTNSAEAKNIYGPEGLRIWIRETLKACHGGIHSKYAVHEFKMGKRPKSRQGAKQDDRHDDELTGQDLYACPNGLWHLYEDKHHIVKAGMVEHSIPCWGFLLEEKPRPGKFNVEQARKLGVKPGPDFAFLQKGHSVISKFGQKINPSDVLGHSRRGRKIVILGDTNNPRSLLEAAKGADVLVHECTMLEEDAGEAECRGHSTASMAGKFAKAIGARCLVLTHFGSKFEGNPSHIQASVQAARLAFGRENVIAAKDFMGVTVCQTDEPS</sequence>
<evidence type="ECO:0000256" key="3">
    <source>
        <dbReference type="ARBA" id="ARBA00022694"/>
    </source>
</evidence>
<proteinExistence type="inferred from homology"/>
<dbReference type="GO" id="GO:0042781">
    <property type="term" value="F:3'-tRNA processing endoribonuclease activity"/>
    <property type="evidence" value="ECO:0007669"/>
    <property type="project" value="TreeGrafter"/>
</dbReference>
<accession>A0A8T2QWU2</accession>
<evidence type="ECO:0000256" key="8">
    <source>
        <dbReference type="ARBA" id="ARBA00022833"/>
    </source>
</evidence>
<evidence type="ECO:0000256" key="1">
    <source>
        <dbReference type="ARBA" id="ARBA00001947"/>
    </source>
</evidence>
<comment type="cofactor">
    <cofactor evidence="1">
        <name>Zn(2+)</name>
        <dbReference type="ChEBI" id="CHEBI:29105"/>
    </cofactor>
</comment>
<evidence type="ECO:0000313" key="12">
    <source>
        <dbReference type="Proteomes" id="UP000825935"/>
    </source>
</evidence>
<feature type="compositionally biased region" description="Basic and acidic residues" evidence="9">
    <location>
        <begin position="205"/>
        <end position="214"/>
    </location>
</feature>
<evidence type="ECO:0000259" key="10">
    <source>
        <dbReference type="Pfam" id="PF12706"/>
    </source>
</evidence>
<keyword evidence="3" id="KW-0819">tRNA processing</keyword>
<dbReference type="InterPro" id="IPR013471">
    <property type="entry name" value="RNase_Z/BN"/>
</dbReference>
<keyword evidence="7" id="KW-0378">Hydrolase</keyword>
<keyword evidence="12" id="KW-1185">Reference proteome</keyword>
<gene>
    <name evidence="11" type="ORF">KP509_31G030500</name>
</gene>
<comment type="subunit">
    <text evidence="2">Homodimer.</text>
</comment>
<dbReference type="InterPro" id="IPR036866">
    <property type="entry name" value="RibonucZ/Hydroxyglut_hydro"/>
</dbReference>
<dbReference type="SUPFAM" id="SSF56281">
    <property type="entry name" value="Metallo-hydrolase/oxidoreductase"/>
    <property type="match status" value="1"/>
</dbReference>
<dbReference type="GO" id="GO:0046872">
    <property type="term" value="F:metal ion binding"/>
    <property type="evidence" value="ECO:0007669"/>
    <property type="project" value="UniProtKB-KW"/>
</dbReference>
<dbReference type="AlphaFoldDB" id="A0A8T2QWU2"/>
<keyword evidence="5" id="KW-0479">Metal-binding</keyword>
<keyword evidence="8" id="KW-0862">Zinc</keyword>
<evidence type="ECO:0000256" key="4">
    <source>
        <dbReference type="ARBA" id="ARBA00022722"/>
    </source>
</evidence>
<dbReference type="HAMAP" id="MF_01818">
    <property type="entry name" value="RNase_Z_BN"/>
    <property type="match status" value="1"/>
</dbReference>
<dbReference type="PANTHER" id="PTHR46018:SF2">
    <property type="entry name" value="ZINC PHOSPHODIESTERASE ELAC PROTEIN 1"/>
    <property type="match status" value="1"/>
</dbReference>
<feature type="domain" description="Metallo-beta-lactamase" evidence="10">
    <location>
        <begin position="280"/>
        <end position="375"/>
    </location>
</feature>
<evidence type="ECO:0000256" key="2">
    <source>
        <dbReference type="ARBA" id="ARBA00011738"/>
    </source>
</evidence>
<organism evidence="11 12">
    <name type="scientific">Ceratopteris richardii</name>
    <name type="common">Triangle waterfern</name>
    <dbReference type="NCBI Taxonomy" id="49495"/>
    <lineage>
        <taxon>Eukaryota</taxon>
        <taxon>Viridiplantae</taxon>
        <taxon>Streptophyta</taxon>
        <taxon>Embryophyta</taxon>
        <taxon>Tracheophyta</taxon>
        <taxon>Polypodiopsida</taxon>
        <taxon>Polypodiidae</taxon>
        <taxon>Polypodiales</taxon>
        <taxon>Pteridineae</taxon>
        <taxon>Pteridaceae</taxon>
        <taxon>Parkerioideae</taxon>
        <taxon>Ceratopteris</taxon>
    </lineage>
</organism>